<dbReference type="GO" id="GO:0008270">
    <property type="term" value="F:zinc ion binding"/>
    <property type="evidence" value="ECO:0007669"/>
    <property type="project" value="UniProtKB-KW"/>
</dbReference>
<dbReference type="InterPro" id="IPR045098">
    <property type="entry name" value="Fyv10_fam"/>
</dbReference>
<dbReference type="InterPro" id="IPR024964">
    <property type="entry name" value="CTLH/CRA"/>
</dbReference>
<dbReference type="GO" id="GO:0061630">
    <property type="term" value="F:ubiquitin protein ligase activity"/>
    <property type="evidence" value="ECO:0007669"/>
    <property type="project" value="InterPro"/>
</dbReference>
<keyword evidence="2" id="KW-0963">Cytoplasm</keyword>
<feature type="zinc finger region" description="RING-Gid-type" evidence="6">
    <location>
        <begin position="340"/>
        <end position="387"/>
    </location>
</feature>
<keyword evidence="4 6" id="KW-0863">Zinc-finger</keyword>
<accession>U5ENW0</accession>
<name>U5ENW0_9DIPT</name>
<evidence type="ECO:0000256" key="2">
    <source>
        <dbReference type="ARBA" id="ARBA00022490"/>
    </source>
</evidence>
<dbReference type="PANTHER" id="PTHR12170">
    <property type="entry name" value="MACROPHAGE ERYTHROBLAST ATTACHER-RELATED"/>
    <property type="match status" value="1"/>
</dbReference>
<dbReference type="GO" id="GO:0034657">
    <property type="term" value="C:GID complex"/>
    <property type="evidence" value="ECO:0007669"/>
    <property type="project" value="TreeGrafter"/>
</dbReference>
<keyword evidence="3" id="KW-0479">Metal-binding</keyword>
<dbReference type="GO" id="GO:0005634">
    <property type="term" value="C:nucleus"/>
    <property type="evidence" value="ECO:0007669"/>
    <property type="project" value="TreeGrafter"/>
</dbReference>
<sequence length="401" mass="45752">MEACSAVEKEIEKVISKFTAINDHSQKIIKDVISFIEKLKGSIEETSPDQELTPGQVVVLRDAISKTKEKLQRLTTEHRDLHGTVSKVGKAIDRNFVADFTATSRTDVFQHEHNIELLNKIMAQHFYRQGMDDVADLLIKESGLTPDDIQPEPYAELHRIYEAIHNRNLQPALEWTAKYSKELDEKNSTLEFKLHRLAFMQILNRDVQSQNDARDAISYARTNFSRFVDRFEKEIQILMGTLIYLPIGIDNSPYKYLLAPEMWIEAADTFIKDACSLLGINKDSPLSVVVNAGCKALPALLNLKQVMMSRQVTGIWNGRDELPIEIDLDSEHRYHSIFACPILRQQSSEENPPMKLLCGHVISRDALNKLSNGPIMNNSFRLKCPYCPMEQCPSDAKLIYF</sequence>
<dbReference type="PROSITE" id="PS50897">
    <property type="entry name" value="CTLH"/>
    <property type="match status" value="1"/>
</dbReference>
<proteinExistence type="evidence at transcript level"/>
<evidence type="ECO:0000256" key="1">
    <source>
        <dbReference type="ARBA" id="ARBA00004496"/>
    </source>
</evidence>
<evidence type="ECO:0000256" key="5">
    <source>
        <dbReference type="ARBA" id="ARBA00022833"/>
    </source>
</evidence>
<reference evidence="9" key="1">
    <citation type="journal article" date="2014" name="Insect Biochem. Mol. Biol.">
        <title>An insight into the sialome of the frog biting fly, Corethrella appendiculata.</title>
        <authorList>
            <person name="Ribeiro J.M.C."/>
            <person name="Chagas A.C."/>
            <person name="Pham V.M."/>
            <person name="Lounibos L.P."/>
            <person name="Calvo E."/>
        </authorList>
    </citation>
    <scope>NUCLEOTIDE SEQUENCE</scope>
    <source>
        <tissue evidence="9">Salivary glands</tissue>
    </source>
</reference>
<evidence type="ECO:0000313" key="9">
    <source>
        <dbReference type="EMBL" id="JAB59448.1"/>
    </source>
</evidence>
<dbReference type="PROSITE" id="PS50896">
    <property type="entry name" value="LISH"/>
    <property type="match status" value="1"/>
</dbReference>
<evidence type="ECO:0000256" key="6">
    <source>
        <dbReference type="PROSITE-ProRule" id="PRU01215"/>
    </source>
</evidence>
<dbReference type="InterPro" id="IPR006595">
    <property type="entry name" value="CTLH_C"/>
</dbReference>
<feature type="domain" description="RING-Gid-type" evidence="8">
    <location>
        <begin position="340"/>
        <end position="387"/>
    </location>
</feature>
<protein>
    <submittedName>
        <fullName evidence="9">Putative e3 ubiquitin ligase</fullName>
    </submittedName>
</protein>
<dbReference type="SMART" id="SM00667">
    <property type="entry name" value="LisH"/>
    <property type="match status" value="1"/>
</dbReference>
<dbReference type="GO" id="GO:0005737">
    <property type="term" value="C:cytoplasm"/>
    <property type="evidence" value="ECO:0007669"/>
    <property type="project" value="UniProtKB-SubCell"/>
</dbReference>
<dbReference type="GO" id="GO:0043161">
    <property type="term" value="P:proteasome-mediated ubiquitin-dependent protein catabolic process"/>
    <property type="evidence" value="ECO:0007669"/>
    <property type="project" value="InterPro"/>
</dbReference>
<keyword evidence="5" id="KW-0862">Zinc</keyword>
<organism evidence="9">
    <name type="scientific">Corethrella appendiculata</name>
    <dbReference type="NCBI Taxonomy" id="1370023"/>
    <lineage>
        <taxon>Eukaryota</taxon>
        <taxon>Metazoa</taxon>
        <taxon>Ecdysozoa</taxon>
        <taxon>Arthropoda</taxon>
        <taxon>Hexapoda</taxon>
        <taxon>Insecta</taxon>
        <taxon>Pterygota</taxon>
        <taxon>Neoptera</taxon>
        <taxon>Endopterygota</taxon>
        <taxon>Diptera</taxon>
        <taxon>Nematocera</taxon>
        <taxon>Culicoidea</taxon>
        <taxon>Chaoboridae</taxon>
        <taxon>Corethrella</taxon>
    </lineage>
</organism>
<dbReference type="SMART" id="SM00757">
    <property type="entry name" value="CRA"/>
    <property type="match status" value="1"/>
</dbReference>
<comment type="subcellular location">
    <subcellularLocation>
        <location evidence="1">Cytoplasm</location>
    </subcellularLocation>
</comment>
<dbReference type="AlphaFoldDB" id="U5ENW0"/>
<dbReference type="GO" id="GO:0016874">
    <property type="term" value="F:ligase activity"/>
    <property type="evidence" value="ECO:0007669"/>
    <property type="project" value="UniProtKB-KW"/>
</dbReference>
<evidence type="ECO:0000256" key="3">
    <source>
        <dbReference type="ARBA" id="ARBA00022723"/>
    </source>
</evidence>
<dbReference type="InterPro" id="IPR044063">
    <property type="entry name" value="ZF_RING_GID"/>
</dbReference>
<keyword evidence="9" id="KW-0436">Ligase</keyword>
<evidence type="ECO:0000259" key="8">
    <source>
        <dbReference type="PROSITE" id="PS51867"/>
    </source>
</evidence>
<dbReference type="InterPro" id="IPR006594">
    <property type="entry name" value="LisH"/>
</dbReference>
<dbReference type="InterPro" id="IPR013144">
    <property type="entry name" value="CRA_dom"/>
</dbReference>
<dbReference type="PANTHER" id="PTHR12170:SF3">
    <property type="entry name" value="GH10162P"/>
    <property type="match status" value="1"/>
</dbReference>
<dbReference type="SMART" id="SM00668">
    <property type="entry name" value="CTLH"/>
    <property type="match status" value="1"/>
</dbReference>
<feature type="domain" description="CTLH" evidence="7">
    <location>
        <begin position="153"/>
        <end position="210"/>
    </location>
</feature>
<dbReference type="EMBL" id="GANO01000423">
    <property type="protein sequence ID" value="JAB59448.1"/>
    <property type="molecule type" value="mRNA"/>
</dbReference>
<evidence type="ECO:0000256" key="4">
    <source>
        <dbReference type="ARBA" id="ARBA00022771"/>
    </source>
</evidence>
<dbReference type="Pfam" id="PF10607">
    <property type="entry name" value="CTLH"/>
    <property type="match status" value="1"/>
</dbReference>
<dbReference type="FunFam" id="3.30.40.10:FF:000143">
    <property type="entry name" value="Regulator of gluconeogenesis Rmd5"/>
    <property type="match status" value="1"/>
</dbReference>
<dbReference type="PROSITE" id="PS51867">
    <property type="entry name" value="ZF_RING_GID"/>
    <property type="match status" value="1"/>
</dbReference>
<evidence type="ECO:0000259" key="7">
    <source>
        <dbReference type="PROSITE" id="PS50897"/>
    </source>
</evidence>